<keyword evidence="3" id="KW-1185">Reference proteome</keyword>
<dbReference type="Proteomes" id="UP001596058">
    <property type="component" value="Unassembled WGS sequence"/>
</dbReference>
<protein>
    <submittedName>
        <fullName evidence="2">Uncharacterized protein</fullName>
    </submittedName>
</protein>
<keyword evidence="1" id="KW-1133">Transmembrane helix</keyword>
<gene>
    <name evidence="2" type="ORF">ACFPZ3_21625</name>
</gene>
<evidence type="ECO:0000256" key="1">
    <source>
        <dbReference type="SAM" id="Phobius"/>
    </source>
</evidence>
<comment type="caution">
    <text evidence="2">The sequence shown here is derived from an EMBL/GenBank/DDBJ whole genome shotgun (WGS) entry which is preliminary data.</text>
</comment>
<proteinExistence type="predicted"/>
<organism evidence="2 3">
    <name type="scientific">Nonomuraea insulae</name>
    <dbReference type="NCBI Taxonomy" id="1616787"/>
    <lineage>
        <taxon>Bacteria</taxon>
        <taxon>Bacillati</taxon>
        <taxon>Actinomycetota</taxon>
        <taxon>Actinomycetes</taxon>
        <taxon>Streptosporangiales</taxon>
        <taxon>Streptosporangiaceae</taxon>
        <taxon>Nonomuraea</taxon>
    </lineage>
</organism>
<keyword evidence="1" id="KW-0812">Transmembrane</keyword>
<evidence type="ECO:0000313" key="3">
    <source>
        <dbReference type="Proteomes" id="UP001596058"/>
    </source>
</evidence>
<dbReference type="RefSeq" id="WP_379515989.1">
    <property type="nucleotide sequence ID" value="NZ_JBHSPA010000025.1"/>
</dbReference>
<sequence>MAPDDDPPRRPTLARRVLMISGLVLLILAYVLMGAISFLLVRPQLD</sequence>
<reference evidence="3" key="1">
    <citation type="journal article" date="2019" name="Int. J. Syst. Evol. Microbiol.">
        <title>The Global Catalogue of Microorganisms (GCM) 10K type strain sequencing project: providing services to taxonomists for standard genome sequencing and annotation.</title>
        <authorList>
            <consortium name="The Broad Institute Genomics Platform"/>
            <consortium name="The Broad Institute Genome Sequencing Center for Infectious Disease"/>
            <person name="Wu L."/>
            <person name="Ma J."/>
        </authorList>
    </citation>
    <scope>NUCLEOTIDE SEQUENCE [LARGE SCALE GENOMIC DNA]</scope>
    <source>
        <strain evidence="3">CCUG 53903</strain>
    </source>
</reference>
<accession>A0ABW1CNY0</accession>
<name>A0ABW1CNY0_9ACTN</name>
<evidence type="ECO:0000313" key="2">
    <source>
        <dbReference type="EMBL" id="MFC5826476.1"/>
    </source>
</evidence>
<dbReference type="EMBL" id="JBHSPA010000025">
    <property type="protein sequence ID" value="MFC5826476.1"/>
    <property type="molecule type" value="Genomic_DNA"/>
</dbReference>
<keyword evidence="1" id="KW-0472">Membrane</keyword>
<feature type="transmembrane region" description="Helical" evidence="1">
    <location>
        <begin position="20"/>
        <end position="41"/>
    </location>
</feature>